<dbReference type="SUPFAM" id="SSF56601">
    <property type="entry name" value="beta-lactamase/transpeptidase-like"/>
    <property type="match status" value="1"/>
</dbReference>
<proteinExistence type="predicted"/>
<dbReference type="Proteomes" id="UP000337909">
    <property type="component" value="Unassembled WGS sequence"/>
</dbReference>
<dbReference type="InterPro" id="IPR050789">
    <property type="entry name" value="Diverse_Enzym_Activities"/>
</dbReference>
<dbReference type="EMBL" id="CABVHQ010000024">
    <property type="protein sequence ID" value="VVO02500.1"/>
    <property type="molecule type" value="Genomic_DNA"/>
</dbReference>
<dbReference type="Pfam" id="PF00144">
    <property type="entry name" value="Beta-lactamase"/>
    <property type="match status" value="1"/>
</dbReference>
<dbReference type="Gene3D" id="3.40.710.10">
    <property type="entry name" value="DD-peptidase/beta-lactamase superfamily"/>
    <property type="match status" value="1"/>
</dbReference>
<feature type="domain" description="Beta-lactamase-related" evidence="2">
    <location>
        <begin position="40"/>
        <end position="397"/>
    </location>
</feature>
<keyword evidence="1" id="KW-0732">Signal</keyword>
<dbReference type="PANTHER" id="PTHR43283">
    <property type="entry name" value="BETA-LACTAMASE-RELATED"/>
    <property type="match status" value="1"/>
</dbReference>
<gene>
    <name evidence="3" type="primary">estB_3</name>
    <name evidence="3" type="ORF">PS691_02742</name>
</gene>
<dbReference type="EC" id="3.1.1.-" evidence="3"/>
<accession>A0A5E7CCT4</accession>
<dbReference type="InterPro" id="IPR012338">
    <property type="entry name" value="Beta-lactam/transpept-like"/>
</dbReference>
<name>A0A5E7CCT4_PSEFL</name>
<keyword evidence="3" id="KW-0378">Hydrolase</keyword>
<evidence type="ECO:0000313" key="4">
    <source>
        <dbReference type="Proteomes" id="UP000337909"/>
    </source>
</evidence>
<evidence type="ECO:0000313" key="3">
    <source>
        <dbReference type="EMBL" id="VVO02500.1"/>
    </source>
</evidence>
<feature type="chain" id="PRO_5022953301" evidence="1">
    <location>
        <begin position="30"/>
        <end position="409"/>
    </location>
</feature>
<dbReference type="InterPro" id="IPR001466">
    <property type="entry name" value="Beta-lactam-related"/>
</dbReference>
<dbReference type="PANTHER" id="PTHR43283:SF3">
    <property type="entry name" value="BETA-LACTAMASE FAMILY PROTEIN (AFU_ORTHOLOGUE AFUA_5G07500)"/>
    <property type="match status" value="1"/>
</dbReference>
<protein>
    <submittedName>
        <fullName evidence="3">Esterase EstB</fullName>
        <ecNumber evidence="3">3.1.1.-</ecNumber>
    </submittedName>
</protein>
<organism evidence="3 4">
    <name type="scientific">Pseudomonas fluorescens</name>
    <dbReference type="NCBI Taxonomy" id="294"/>
    <lineage>
        <taxon>Bacteria</taxon>
        <taxon>Pseudomonadati</taxon>
        <taxon>Pseudomonadota</taxon>
        <taxon>Gammaproteobacteria</taxon>
        <taxon>Pseudomonadales</taxon>
        <taxon>Pseudomonadaceae</taxon>
        <taxon>Pseudomonas</taxon>
    </lineage>
</organism>
<reference evidence="3 4" key="1">
    <citation type="submission" date="2019-09" db="EMBL/GenBank/DDBJ databases">
        <authorList>
            <person name="Chandra G."/>
            <person name="Truman W A."/>
        </authorList>
    </citation>
    <scope>NUCLEOTIDE SEQUENCE [LARGE SCALE GENOMIC DNA]</scope>
    <source>
        <strain evidence="3">PS691</strain>
    </source>
</reference>
<dbReference type="GO" id="GO:0016787">
    <property type="term" value="F:hydrolase activity"/>
    <property type="evidence" value="ECO:0007669"/>
    <property type="project" value="UniProtKB-KW"/>
</dbReference>
<feature type="signal peptide" evidence="1">
    <location>
        <begin position="1"/>
        <end position="29"/>
    </location>
</feature>
<evidence type="ECO:0000259" key="2">
    <source>
        <dbReference type="Pfam" id="PF00144"/>
    </source>
</evidence>
<dbReference type="AlphaFoldDB" id="A0A5E7CCT4"/>
<sequence length="409" mass="43667" precursor="true">MFSFIKTMNIPAQCLAAVTAFFCGSLASADTGQPELAGRLDGVIERAVAEQRIVGTVVIVLRDGQVVYRRAAGFADREAASPMTQDTIFRLASVTKPIVSAATMRLVEQGRLSLDDRVSRWLPDFRPQLADGSEPDIRIRQLLNHTAGLSYGLLETEHGPYRTAGVSDGLAEPDISLEENLKRITSVPLSYPPGTQWRYSMATDVLGAVLQKVTGQSLPMLVEALVTGPAGMRDTAFSVGDIQRLSAVYSDGHPVPMRMADEAVIKSGESSTLFSLKRILDPQAYPSGGAGMAGTAGDFSSFLEILRQGGGSILSPGSVQSMMSDKVGPQAQTQGPGWGFGYGWAVLDDPSLTKTPQSKGTIQWGGAYGHSWFVDPLAKLTVVALTNTAFEGMSGAFTREIRDAVYPAQ</sequence>
<evidence type="ECO:0000256" key="1">
    <source>
        <dbReference type="SAM" id="SignalP"/>
    </source>
</evidence>